<evidence type="ECO:0000256" key="1">
    <source>
        <dbReference type="PROSITE-ProRule" id="PRU00169"/>
    </source>
</evidence>
<feature type="modified residue" description="4-aspartylphosphate" evidence="1">
    <location>
        <position position="61"/>
    </location>
</feature>
<dbReference type="OrthoDB" id="1316910at2"/>
<dbReference type="STRING" id="1765967.BW247_14825"/>
<dbReference type="RefSeq" id="WP_076837826.1">
    <property type="nucleotide sequence ID" value="NZ_CP019434.1"/>
</dbReference>
<dbReference type="PANTHER" id="PTHR33121:SF71">
    <property type="entry name" value="OXYGEN SENSOR PROTEIN DOSP"/>
    <property type="match status" value="1"/>
</dbReference>
<dbReference type="InterPro" id="IPR001789">
    <property type="entry name" value="Sig_transdc_resp-reg_receiver"/>
</dbReference>
<dbReference type="Pfam" id="PF00563">
    <property type="entry name" value="EAL"/>
    <property type="match status" value="1"/>
</dbReference>
<dbReference type="GO" id="GO:0071111">
    <property type="term" value="F:cyclic-guanylate-specific phosphodiesterase activity"/>
    <property type="evidence" value="ECO:0007669"/>
    <property type="project" value="InterPro"/>
</dbReference>
<evidence type="ECO:0000313" key="7">
    <source>
        <dbReference type="Proteomes" id="UP000243807"/>
    </source>
</evidence>
<dbReference type="Pfam" id="PF00072">
    <property type="entry name" value="Response_reg"/>
    <property type="match status" value="1"/>
</dbReference>
<evidence type="ECO:0000259" key="3">
    <source>
        <dbReference type="PROSITE" id="PS50112"/>
    </source>
</evidence>
<evidence type="ECO:0000259" key="5">
    <source>
        <dbReference type="PROSITE" id="PS50883"/>
    </source>
</evidence>
<dbReference type="InterPro" id="IPR035919">
    <property type="entry name" value="EAL_sf"/>
</dbReference>
<dbReference type="InterPro" id="IPR043128">
    <property type="entry name" value="Rev_trsase/Diguanyl_cyclase"/>
</dbReference>
<name>A0A1P8UK45_9GAMM</name>
<dbReference type="SUPFAM" id="SSF141868">
    <property type="entry name" value="EAL domain-like"/>
    <property type="match status" value="1"/>
</dbReference>
<dbReference type="SUPFAM" id="SSF52172">
    <property type="entry name" value="CheY-like"/>
    <property type="match status" value="1"/>
</dbReference>
<protein>
    <recommendedName>
        <fullName evidence="8">Two-component system response regulator</fullName>
    </recommendedName>
</protein>
<dbReference type="SMART" id="SM00052">
    <property type="entry name" value="EAL"/>
    <property type="match status" value="1"/>
</dbReference>
<dbReference type="InterPro" id="IPR001633">
    <property type="entry name" value="EAL_dom"/>
</dbReference>
<dbReference type="Gene3D" id="3.30.450.20">
    <property type="entry name" value="PAS domain"/>
    <property type="match status" value="1"/>
</dbReference>
<dbReference type="PANTHER" id="PTHR33121">
    <property type="entry name" value="CYCLIC DI-GMP PHOSPHODIESTERASE PDEF"/>
    <property type="match status" value="1"/>
</dbReference>
<dbReference type="InterPro" id="IPR050706">
    <property type="entry name" value="Cyclic-di-GMP_PDE-like"/>
</dbReference>
<dbReference type="EMBL" id="CP019434">
    <property type="protein sequence ID" value="APZ44203.1"/>
    <property type="molecule type" value="Genomic_DNA"/>
</dbReference>
<dbReference type="InterPro" id="IPR035965">
    <property type="entry name" value="PAS-like_dom_sf"/>
</dbReference>
<dbReference type="GO" id="GO:0000160">
    <property type="term" value="P:phosphorelay signal transduction system"/>
    <property type="evidence" value="ECO:0007669"/>
    <property type="project" value="InterPro"/>
</dbReference>
<dbReference type="PROSITE" id="PS50110">
    <property type="entry name" value="RESPONSE_REGULATORY"/>
    <property type="match status" value="1"/>
</dbReference>
<keyword evidence="7" id="KW-1185">Reference proteome</keyword>
<dbReference type="AlphaFoldDB" id="A0A1P8UK45"/>
<dbReference type="CDD" id="cd17574">
    <property type="entry name" value="REC_OmpR"/>
    <property type="match status" value="1"/>
</dbReference>
<evidence type="ECO:0000259" key="2">
    <source>
        <dbReference type="PROSITE" id="PS50110"/>
    </source>
</evidence>
<evidence type="ECO:0008006" key="8">
    <source>
        <dbReference type="Google" id="ProtNLM"/>
    </source>
</evidence>
<feature type="domain" description="EAL" evidence="5">
    <location>
        <begin position="433"/>
        <end position="688"/>
    </location>
</feature>
<dbReference type="Pfam" id="PF08447">
    <property type="entry name" value="PAS_3"/>
    <property type="match status" value="1"/>
</dbReference>
<dbReference type="Gene3D" id="3.30.70.270">
    <property type="match status" value="1"/>
</dbReference>
<accession>A0A1P8UK45</accession>
<dbReference type="SMART" id="SM00091">
    <property type="entry name" value="PAS"/>
    <property type="match status" value="1"/>
</dbReference>
<gene>
    <name evidence="6" type="ORF">BW247_14825</name>
</gene>
<dbReference type="SMART" id="SM00086">
    <property type="entry name" value="PAC"/>
    <property type="match status" value="1"/>
</dbReference>
<sequence>MTVPTLKCSNSGILLVEDDGPSRALLARRLRRAGFEVREAVDGPSALDRLAAHPVAAVLLDIGLPGMNGVEVLKRIRTMHSASVLPVIMVTAFDQQDWLTEALEAGANDYVTKPIDFNILHARLCAQLAHGDLHNELLRFKERLELILHGSNDGIWEWDLRTDQITHSPRWNELLGRAPAESVDSSVAWMQRIHPAELAQVRAQIEHFTQSRTQQTFRSEYRIARHDGRYLWVLTRGAAQRDEQGNCVRCAGTHTEISALRYNNRYTGLPNQQRLADELTYQLGIARLSEDSNRVGAILLRLRGNEYAIDSSTGEHRAIYALGERLRATLPGCTLVGSGERPGHLILIVRARHDADFIELAQQALDIIRATDSTPSGQPPFQANAGLAVYCWQDAPAADVILTTARLAAREAYTREQDSYMFDTQLEQLTRRRQQLSGELAQAIAADAIAAWFQPIVTATGDLAGFETLARWWRPDGTPVSPGEFIPLVESNGLMPRMTAHLLEQALTRLATWIASGTVGAQTYIAINFPPSLVNSLQLHVQLRDAVRRRGLNPENLCVEVTESNAVTNFADTQTCLQELGNAGFHLALDDFGTGYASLNTLHRLPFDTLKIDQSFVGTMEQQADVRKLIHSIIAIGRALGLKLVAEGVETEAQAAMLRAAGVDRLQGYFIARPMSGATMTDWLNTRTSTRRHFA</sequence>
<evidence type="ECO:0000313" key="6">
    <source>
        <dbReference type="EMBL" id="APZ44203.1"/>
    </source>
</evidence>
<reference evidence="6 7" key="1">
    <citation type="submission" date="2017-01" db="EMBL/GenBank/DDBJ databases">
        <title>Draft sequence of Acidihalobacter ferrooxidans strain DSM 14175 (strain V8).</title>
        <authorList>
            <person name="Khaleque H.N."/>
            <person name="Ramsay J.P."/>
            <person name="Murphy R.J.T."/>
            <person name="Kaksonen A.H."/>
            <person name="Boxall N.J."/>
            <person name="Watkin E.L.J."/>
        </authorList>
    </citation>
    <scope>NUCLEOTIDE SEQUENCE [LARGE SCALE GENOMIC DNA]</scope>
    <source>
        <strain evidence="6 7">V8</strain>
    </source>
</reference>
<dbReference type="NCBIfam" id="TIGR00229">
    <property type="entry name" value="sensory_box"/>
    <property type="match status" value="1"/>
</dbReference>
<dbReference type="KEGG" id="afy:BW247_14825"/>
<dbReference type="PROSITE" id="PS50883">
    <property type="entry name" value="EAL"/>
    <property type="match status" value="1"/>
</dbReference>
<feature type="domain" description="Response regulatory" evidence="2">
    <location>
        <begin position="12"/>
        <end position="128"/>
    </location>
</feature>
<feature type="domain" description="PAC" evidence="4">
    <location>
        <begin position="217"/>
        <end position="269"/>
    </location>
</feature>
<dbReference type="CDD" id="cd01948">
    <property type="entry name" value="EAL"/>
    <property type="match status" value="1"/>
</dbReference>
<dbReference type="CDD" id="cd00130">
    <property type="entry name" value="PAS"/>
    <property type="match status" value="1"/>
</dbReference>
<dbReference type="InterPro" id="IPR000014">
    <property type="entry name" value="PAS"/>
</dbReference>
<dbReference type="InterPro" id="IPR001610">
    <property type="entry name" value="PAC"/>
</dbReference>
<dbReference type="Proteomes" id="UP000243807">
    <property type="component" value="Chromosome"/>
</dbReference>
<dbReference type="PROSITE" id="PS50113">
    <property type="entry name" value="PAC"/>
    <property type="match status" value="1"/>
</dbReference>
<dbReference type="PROSITE" id="PS50112">
    <property type="entry name" value="PAS"/>
    <property type="match status" value="1"/>
</dbReference>
<proteinExistence type="predicted"/>
<dbReference type="InterPro" id="IPR000700">
    <property type="entry name" value="PAS-assoc_C"/>
</dbReference>
<feature type="domain" description="PAS" evidence="3">
    <location>
        <begin position="140"/>
        <end position="212"/>
    </location>
</feature>
<dbReference type="SUPFAM" id="SSF55785">
    <property type="entry name" value="PYP-like sensor domain (PAS domain)"/>
    <property type="match status" value="1"/>
</dbReference>
<keyword evidence="1" id="KW-0597">Phosphoprotein</keyword>
<dbReference type="InterPro" id="IPR011006">
    <property type="entry name" value="CheY-like_superfamily"/>
</dbReference>
<evidence type="ECO:0000259" key="4">
    <source>
        <dbReference type="PROSITE" id="PS50113"/>
    </source>
</evidence>
<organism evidence="6 7">
    <name type="scientific">Acidihalobacter ferrooxydans</name>
    <dbReference type="NCBI Taxonomy" id="1765967"/>
    <lineage>
        <taxon>Bacteria</taxon>
        <taxon>Pseudomonadati</taxon>
        <taxon>Pseudomonadota</taxon>
        <taxon>Gammaproteobacteria</taxon>
        <taxon>Chromatiales</taxon>
        <taxon>Ectothiorhodospiraceae</taxon>
        <taxon>Acidihalobacter</taxon>
    </lineage>
</organism>
<dbReference type="InterPro" id="IPR013655">
    <property type="entry name" value="PAS_fold_3"/>
</dbReference>
<dbReference type="Gene3D" id="3.40.50.2300">
    <property type="match status" value="1"/>
</dbReference>
<dbReference type="SMART" id="SM00448">
    <property type="entry name" value="REC"/>
    <property type="match status" value="1"/>
</dbReference>
<dbReference type="Gene3D" id="3.20.20.450">
    <property type="entry name" value="EAL domain"/>
    <property type="match status" value="1"/>
</dbReference>